<dbReference type="AlphaFoldDB" id="A0A4Q1BHJ6"/>
<keyword evidence="3" id="KW-1185">Reference proteome</keyword>
<dbReference type="VEuPathDB" id="FungiDB:TREMEDRAFT_68045"/>
<dbReference type="InterPro" id="IPR000182">
    <property type="entry name" value="GNAT_dom"/>
</dbReference>
<dbReference type="Gene3D" id="3.40.630.30">
    <property type="match status" value="1"/>
</dbReference>
<dbReference type="InterPro" id="IPR016181">
    <property type="entry name" value="Acyl_CoA_acyltransferase"/>
</dbReference>
<dbReference type="InParanoid" id="A0A4Q1BHJ6"/>
<dbReference type="InterPro" id="IPR052742">
    <property type="entry name" value="Mito_N-acetyltransferase"/>
</dbReference>
<reference evidence="2 3" key="1">
    <citation type="submission" date="2016-06" db="EMBL/GenBank/DDBJ databases">
        <title>Evolution of pathogenesis and genome organization in the Tremellales.</title>
        <authorList>
            <person name="Cuomo C."/>
            <person name="Litvintseva A."/>
            <person name="Heitman J."/>
            <person name="Chen Y."/>
            <person name="Sun S."/>
            <person name="Springer D."/>
            <person name="Dromer F."/>
            <person name="Young S."/>
            <person name="Zeng Q."/>
            <person name="Chapman S."/>
            <person name="Gujja S."/>
            <person name="Saif S."/>
            <person name="Birren B."/>
        </authorList>
    </citation>
    <scope>NUCLEOTIDE SEQUENCE [LARGE SCALE GENOMIC DNA]</scope>
    <source>
        <strain evidence="2 3">ATCC 28783</strain>
    </source>
</reference>
<protein>
    <recommendedName>
        <fullName evidence="1">N-acetyltransferase domain-containing protein</fullName>
    </recommendedName>
</protein>
<dbReference type="Pfam" id="PF00583">
    <property type="entry name" value="Acetyltransf_1"/>
    <property type="match status" value="1"/>
</dbReference>
<dbReference type="CDD" id="cd04301">
    <property type="entry name" value="NAT_SF"/>
    <property type="match status" value="1"/>
</dbReference>
<dbReference type="PROSITE" id="PS51186">
    <property type="entry name" value="GNAT"/>
    <property type="match status" value="1"/>
</dbReference>
<dbReference type="SUPFAM" id="SSF55729">
    <property type="entry name" value="Acyl-CoA N-acyltransferases (Nat)"/>
    <property type="match status" value="1"/>
</dbReference>
<dbReference type="EMBL" id="SDIL01000078">
    <property type="protein sequence ID" value="RXK37081.1"/>
    <property type="molecule type" value="Genomic_DNA"/>
</dbReference>
<gene>
    <name evidence="2" type="ORF">M231_05669</name>
</gene>
<proteinExistence type="predicted"/>
<feature type="domain" description="N-acetyltransferase" evidence="1">
    <location>
        <begin position="60"/>
        <end position="224"/>
    </location>
</feature>
<evidence type="ECO:0000259" key="1">
    <source>
        <dbReference type="PROSITE" id="PS51186"/>
    </source>
</evidence>
<dbReference type="GO" id="GO:0005634">
    <property type="term" value="C:nucleus"/>
    <property type="evidence" value="ECO:0007669"/>
    <property type="project" value="TreeGrafter"/>
</dbReference>
<name>A0A4Q1BHJ6_TREME</name>
<comment type="caution">
    <text evidence="2">The sequence shown here is derived from an EMBL/GenBank/DDBJ whole genome shotgun (WGS) entry which is preliminary data.</text>
</comment>
<dbReference type="OrthoDB" id="10264707at2759"/>
<organism evidence="2 3">
    <name type="scientific">Tremella mesenterica</name>
    <name type="common">Jelly fungus</name>
    <dbReference type="NCBI Taxonomy" id="5217"/>
    <lineage>
        <taxon>Eukaryota</taxon>
        <taxon>Fungi</taxon>
        <taxon>Dikarya</taxon>
        <taxon>Basidiomycota</taxon>
        <taxon>Agaricomycotina</taxon>
        <taxon>Tremellomycetes</taxon>
        <taxon>Tremellales</taxon>
        <taxon>Tremellaceae</taxon>
        <taxon>Tremella</taxon>
    </lineage>
</organism>
<evidence type="ECO:0000313" key="2">
    <source>
        <dbReference type="EMBL" id="RXK37081.1"/>
    </source>
</evidence>
<evidence type="ECO:0000313" key="3">
    <source>
        <dbReference type="Proteomes" id="UP000289152"/>
    </source>
</evidence>
<sequence length="224" mass="24759">MSAYGSIAAPEPKTTLAVRTWDIKNPDCLLWTFPVVGSDAPSELLHHVHHLLNTEIQDGKTYPQETPLKYEEFVAYYFSSVTIIGLLVSVENNPPETLEEARCGQSWEVSLGGTYYIKPNYPGRSSHVKRSLINENAGFLVPEQHRGRGVGAALAKSFCEYAPQLGYKSSVFNLVYANNTASLRLWDSLGFSRVGLIPQAGRLRSGPEGGEEYVDAVVIYKSFV</sequence>
<dbReference type="PANTHER" id="PTHR43138">
    <property type="entry name" value="ACETYLTRANSFERASE, GNAT FAMILY"/>
    <property type="match status" value="1"/>
</dbReference>
<dbReference type="Proteomes" id="UP000289152">
    <property type="component" value="Unassembled WGS sequence"/>
</dbReference>
<dbReference type="GO" id="GO:0016747">
    <property type="term" value="F:acyltransferase activity, transferring groups other than amino-acyl groups"/>
    <property type="evidence" value="ECO:0007669"/>
    <property type="project" value="InterPro"/>
</dbReference>
<accession>A0A4Q1BHJ6</accession>
<dbReference type="STRING" id="5217.A0A4Q1BHJ6"/>
<dbReference type="PANTHER" id="PTHR43138:SF1">
    <property type="entry name" value="N-ACETYLTRANSFERASE ACA1"/>
    <property type="match status" value="1"/>
</dbReference>